<dbReference type="InterPro" id="IPR038519">
    <property type="entry name" value="MCP_C_sf"/>
</dbReference>
<dbReference type="AlphaFoldDB" id="A0A6C0F0M2"/>
<evidence type="ECO:0000259" key="2">
    <source>
        <dbReference type="Pfam" id="PF16903"/>
    </source>
</evidence>
<evidence type="ECO:0008006" key="4">
    <source>
        <dbReference type="Google" id="ProtNLM"/>
    </source>
</evidence>
<dbReference type="InterPro" id="IPR007542">
    <property type="entry name" value="MCP_C"/>
</dbReference>
<feature type="domain" description="Major capsid protein C-terminal" evidence="1">
    <location>
        <begin position="273"/>
        <end position="498"/>
    </location>
</feature>
<name>A0A6C0F0M2_9ZZZZ</name>
<dbReference type="InterPro" id="IPR016112">
    <property type="entry name" value="VP_dsDNA_II"/>
</dbReference>
<organism evidence="3">
    <name type="scientific">viral metagenome</name>
    <dbReference type="NCBI Taxonomy" id="1070528"/>
    <lineage>
        <taxon>unclassified sequences</taxon>
        <taxon>metagenomes</taxon>
        <taxon>organismal metagenomes</taxon>
    </lineage>
</organism>
<dbReference type="Pfam" id="PF16903">
    <property type="entry name" value="Capsid_N"/>
    <property type="match status" value="1"/>
</dbReference>
<accession>A0A6C0F0M2</accession>
<dbReference type="EMBL" id="MN738991">
    <property type="protein sequence ID" value="QHT34213.1"/>
    <property type="molecule type" value="Genomic_DNA"/>
</dbReference>
<reference evidence="3" key="1">
    <citation type="journal article" date="2020" name="Nature">
        <title>Giant virus diversity and host interactions through global metagenomics.</title>
        <authorList>
            <person name="Schulz F."/>
            <person name="Roux S."/>
            <person name="Paez-Espino D."/>
            <person name="Jungbluth S."/>
            <person name="Walsh D.A."/>
            <person name="Denef V.J."/>
            <person name="McMahon K.D."/>
            <person name="Konstantinidis K.T."/>
            <person name="Eloe-Fadrosh E.A."/>
            <person name="Kyrpides N.C."/>
            <person name="Woyke T."/>
        </authorList>
    </citation>
    <scope>NUCLEOTIDE SEQUENCE</scope>
    <source>
        <strain evidence="3">GVMAG-M-3300009161-52</strain>
    </source>
</reference>
<dbReference type="InterPro" id="IPR031654">
    <property type="entry name" value="Capsid_N"/>
</dbReference>
<dbReference type="GO" id="GO:0005198">
    <property type="term" value="F:structural molecule activity"/>
    <property type="evidence" value="ECO:0007669"/>
    <property type="project" value="InterPro"/>
</dbReference>
<evidence type="ECO:0000259" key="1">
    <source>
        <dbReference type="Pfam" id="PF04451"/>
    </source>
</evidence>
<feature type="domain" description="Major capsid protein N-terminal" evidence="2">
    <location>
        <begin position="27"/>
        <end position="230"/>
    </location>
</feature>
<protein>
    <recommendedName>
        <fullName evidence="4">Major capsid protein N-terminal domain-containing protein</fullName>
    </recommendedName>
</protein>
<sequence>MTVGALIQLEYGNTDRMAFLTLNPQITHFKSVYKKYTNFSTQFITNQPILANSNALSWDDEIKITFQIPRDGDAIRDMYLTMELPDIFSNSKYQFQWIKRIGEYIVKDVSLQIDTNQTVDKHYSEWFHAHSELYYDEGKKKGYYKMIGNVPEMYDPANAPGNCGQYPGGNIVPAPSIVNRKLYLPLIFWFNKFSSMSFPIISIQKTIIYLNFTFRRLRELYTVNDFYNTGYRIKPSLPEHYIGKFLIPVVPDQNSLIINPRLEINNIFLDNEERKRFALTSHDYLITQLQVITNIVQAPGASISIDLKNINKPVTQLIFMIRRSDLENLNDWSNFTNWSSNDIPPYSLGYANQYGAPLTINSGNIENYKNRNLLKAAVVRLQSQEITQGDVPNNDLPSSSRTRISGKDSIFYNIMENFNNNNNIPEEGIYTYSFSLDNTSLQPIGAVNMSSITNKDILMTLTPINTTGSYNLGTTYNYNIYVFAVNYDILKIMGGIVGTMTSN</sequence>
<dbReference type="Gene3D" id="2.70.9.20">
    <property type="entry name" value="Major capsid protein Vp54"/>
    <property type="match status" value="1"/>
</dbReference>
<dbReference type="Pfam" id="PF04451">
    <property type="entry name" value="Capsid_NCLDV"/>
    <property type="match status" value="1"/>
</dbReference>
<dbReference type="Gene3D" id="2.70.9.10">
    <property type="entry name" value="Adenovirus Type 2 Hexon, domain 4"/>
    <property type="match status" value="1"/>
</dbReference>
<proteinExistence type="predicted"/>
<dbReference type="SUPFAM" id="SSF49749">
    <property type="entry name" value="Group II dsDNA viruses VP"/>
    <property type="match status" value="3"/>
</dbReference>
<evidence type="ECO:0000313" key="3">
    <source>
        <dbReference type="EMBL" id="QHT34213.1"/>
    </source>
</evidence>